<dbReference type="InterPro" id="IPR005537">
    <property type="entry name" value="RAMP_III_fam"/>
</dbReference>
<sequence>MVSNDIFGHLSQHSTPVNPHIAINNKTKTTIKGALWYEETLPPETLLYVPLVAQKSRKKDSSEMANTVMEHVLNDMFLLTSPYLQLGGNETVGMGWCKVKSIRGV</sequence>
<accession>A0A2H0A423</accession>
<dbReference type="PANTHER" id="PTHR36700:SF1">
    <property type="entry name" value="CRISPR SYSTEM CMR SUBUNIT CMR4"/>
    <property type="match status" value="1"/>
</dbReference>
<evidence type="ECO:0000313" key="4">
    <source>
        <dbReference type="Proteomes" id="UP000231067"/>
    </source>
</evidence>
<evidence type="ECO:0000259" key="2">
    <source>
        <dbReference type="Pfam" id="PF03787"/>
    </source>
</evidence>
<proteinExistence type="predicted"/>
<comment type="caution">
    <text evidence="3">The sequence shown here is derived from an EMBL/GenBank/DDBJ whole genome shotgun (WGS) entry which is preliminary data.</text>
</comment>
<dbReference type="GO" id="GO:0051607">
    <property type="term" value="P:defense response to virus"/>
    <property type="evidence" value="ECO:0007669"/>
    <property type="project" value="UniProtKB-KW"/>
</dbReference>
<gene>
    <name evidence="3" type="ORF">COX18_07575</name>
</gene>
<protein>
    <recommendedName>
        <fullName evidence="2">CRISPR type III-associated protein domain-containing protein</fullName>
    </recommendedName>
</protein>
<dbReference type="EMBL" id="PCSH01000133">
    <property type="protein sequence ID" value="PIP40194.1"/>
    <property type="molecule type" value="Genomic_DNA"/>
</dbReference>
<dbReference type="InterPro" id="IPR013410">
    <property type="entry name" value="CRISPR-assoc_RAMP_Cmr4"/>
</dbReference>
<evidence type="ECO:0000256" key="1">
    <source>
        <dbReference type="ARBA" id="ARBA00023118"/>
    </source>
</evidence>
<organism evidence="3 4">
    <name type="scientific">Candidatus Desantisbacteria bacterium CG23_combo_of_CG06-09_8_20_14_all_40_23</name>
    <dbReference type="NCBI Taxonomy" id="1974550"/>
    <lineage>
        <taxon>Bacteria</taxon>
        <taxon>Candidatus Desantisiibacteriota</taxon>
    </lineage>
</organism>
<dbReference type="PANTHER" id="PTHR36700">
    <property type="entry name" value="CRISPR SYSTEM CMR SUBUNIT CMR4"/>
    <property type="match status" value="1"/>
</dbReference>
<keyword evidence="1" id="KW-0051">Antiviral defense</keyword>
<name>A0A2H0A423_9BACT</name>
<dbReference type="Pfam" id="PF03787">
    <property type="entry name" value="RAMPs"/>
    <property type="match status" value="1"/>
</dbReference>
<reference evidence="3 4" key="1">
    <citation type="submission" date="2017-09" db="EMBL/GenBank/DDBJ databases">
        <title>Depth-based differentiation of microbial function through sediment-hosted aquifers and enrichment of novel symbionts in the deep terrestrial subsurface.</title>
        <authorList>
            <person name="Probst A.J."/>
            <person name="Ladd B."/>
            <person name="Jarett J.K."/>
            <person name="Geller-Mcgrath D.E."/>
            <person name="Sieber C.M."/>
            <person name="Emerson J.B."/>
            <person name="Anantharaman K."/>
            <person name="Thomas B.C."/>
            <person name="Malmstrom R."/>
            <person name="Stieglmeier M."/>
            <person name="Klingl A."/>
            <person name="Woyke T."/>
            <person name="Ryan C.M."/>
            <person name="Banfield J.F."/>
        </authorList>
    </citation>
    <scope>NUCLEOTIDE SEQUENCE [LARGE SCALE GENOMIC DNA]</scope>
    <source>
        <strain evidence="3">CG23_combo_of_CG06-09_8_20_14_all_40_23</strain>
    </source>
</reference>
<evidence type="ECO:0000313" key="3">
    <source>
        <dbReference type="EMBL" id="PIP40194.1"/>
    </source>
</evidence>
<dbReference type="Proteomes" id="UP000231067">
    <property type="component" value="Unassembled WGS sequence"/>
</dbReference>
<feature type="domain" description="CRISPR type III-associated protein" evidence="2">
    <location>
        <begin position="4"/>
        <end position="98"/>
    </location>
</feature>
<dbReference type="AlphaFoldDB" id="A0A2H0A423"/>